<gene>
    <name evidence="1" type="ORF">ABS32_04095</name>
</gene>
<sequence>MTEGLEVLVQEVMAAITTDPFRRVEGFGFWISDLGFLDKGSGVGRSEIISCSSADNEIEAVLVRSPEFLPYPPSAVDFASKESKVDLREGSSMRS</sequence>
<dbReference type="AlphaFoldDB" id="A0A0R2X8G2"/>
<dbReference type="Proteomes" id="UP000051557">
    <property type="component" value="Unassembled WGS sequence"/>
</dbReference>
<comment type="caution">
    <text evidence="1">The sequence shown here is derived from an EMBL/GenBank/DDBJ whole genome shotgun (WGS) entry which is preliminary data.</text>
</comment>
<name>A0A0R2X8G2_9BACT</name>
<protein>
    <submittedName>
        <fullName evidence="1">Uncharacterized protein</fullName>
    </submittedName>
</protein>
<evidence type="ECO:0000313" key="2">
    <source>
        <dbReference type="Proteomes" id="UP000051557"/>
    </source>
</evidence>
<proteinExistence type="predicted"/>
<organism evidence="1 2">
    <name type="scientific">Verrucomicrobia subdivision 6 bacterium BACL9 MAG-120820-bin42</name>
    <dbReference type="NCBI Taxonomy" id="1655634"/>
    <lineage>
        <taxon>Bacteria</taxon>
        <taxon>Pseudomonadati</taxon>
        <taxon>Verrucomicrobiota</taxon>
        <taxon>Verrucomicrobiia</taxon>
        <taxon>Verrucomicrobiales</taxon>
        <taxon>Verrucomicrobia subdivision 6</taxon>
    </lineage>
</organism>
<dbReference type="EMBL" id="LIDM01000130">
    <property type="protein sequence ID" value="KRP32336.1"/>
    <property type="molecule type" value="Genomic_DNA"/>
</dbReference>
<reference evidence="1 2" key="1">
    <citation type="submission" date="2015-10" db="EMBL/GenBank/DDBJ databases">
        <title>Metagenome-Assembled Genomes uncover a global brackish microbiome.</title>
        <authorList>
            <person name="Hugerth L.W."/>
            <person name="Larsson J."/>
            <person name="Alneberg J."/>
            <person name="Lindh M.V."/>
            <person name="Legrand C."/>
            <person name="Pinhassi J."/>
            <person name="Andersson A.F."/>
        </authorList>
    </citation>
    <scope>NUCLEOTIDE SEQUENCE [LARGE SCALE GENOMIC DNA]</scope>
    <source>
        <strain evidence="1">BACL9 MAG-120820-bin42</strain>
    </source>
</reference>
<evidence type="ECO:0000313" key="1">
    <source>
        <dbReference type="EMBL" id="KRP32336.1"/>
    </source>
</evidence>
<accession>A0A0R2X8G2</accession>